<dbReference type="PANTHER" id="PTHR43163">
    <property type="entry name" value="DIPEPTIDE TRANSPORT SYSTEM PERMEASE PROTEIN DPPB-RELATED"/>
    <property type="match status" value="1"/>
</dbReference>
<evidence type="ECO:0000256" key="7">
    <source>
        <dbReference type="RuleBase" id="RU363032"/>
    </source>
</evidence>
<feature type="transmembrane region" description="Helical" evidence="7">
    <location>
        <begin position="100"/>
        <end position="123"/>
    </location>
</feature>
<dbReference type="InterPro" id="IPR045621">
    <property type="entry name" value="BPD_transp_1_N"/>
</dbReference>
<proteinExistence type="inferred from homology"/>
<feature type="transmembrane region" description="Helical" evidence="7">
    <location>
        <begin position="135"/>
        <end position="156"/>
    </location>
</feature>
<gene>
    <name evidence="9" type="ORF">AB852_16225</name>
</gene>
<evidence type="ECO:0000256" key="6">
    <source>
        <dbReference type="ARBA" id="ARBA00023136"/>
    </source>
</evidence>
<keyword evidence="2 7" id="KW-0813">Transport</keyword>
<evidence type="ECO:0000259" key="8">
    <source>
        <dbReference type="PROSITE" id="PS50928"/>
    </source>
</evidence>
<dbReference type="InterPro" id="IPR000515">
    <property type="entry name" value="MetI-like"/>
</dbReference>
<evidence type="ECO:0000256" key="1">
    <source>
        <dbReference type="ARBA" id="ARBA00004651"/>
    </source>
</evidence>
<name>A0A1Q4V8U8_9ACTN</name>
<dbReference type="RefSeq" id="WP_073788804.1">
    <property type="nucleotide sequence ID" value="NZ_CP108638.1"/>
</dbReference>
<comment type="caution">
    <text evidence="9">The sequence shown here is derived from an EMBL/GenBank/DDBJ whole genome shotgun (WGS) entry which is preliminary data.</text>
</comment>
<dbReference type="Pfam" id="PF00528">
    <property type="entry name" value="BPD_transp_1"/>
    <property type="match status" value="1"/>
</dbReference>
<dbReference type="CDD" id="cd06261">
    <property type="entry name" value="TM_PBP2"/>
    <property type="match status" value="1"/>
</dbReference>
<dbReference type="PANTHER" id="PTHR43163:SF3">
    <property type="entry name" value="PEPTIDE ABC TRANSPORTER PERMEASE PROTEIN"/>
    <property type="match status" value="1"/>
</dbReference>
<keyword evidence="3" id="KW-1003">Cell membrane</keyword>
<dbReference type="GO" id="GO:0005886">
    <property type="term" value="C:plasma membrane"/>
    <property type="evidence" value="ECO:0007669"/>
    <property type="project" value="UniProtKB-SubCell"/>
</dbReference>
<evidence type="ECO:0000256" key="5">
    <source>
        <dbReference type="ARBA" id="ARBA00022989"/>
    </source>
</evidence>
<evidence type="ECO:0000256" key="4">
    <source>
        <dbReference type="ARBA" id="ARBA00022692"/>
    </source>
</evidence>
<evidence type="ECO:0000313" key="9">
    <source>
        <dbReference type="EMBL" id="OKH94160.1"/>
    </source>
</evidence>
<dbReference type="InterPro" id="IPR035906">
    <property type="entry name" value="MetI-like_sf"/>
</dbReference>
<feature type="domain" description="ABC transmembrane type-1" evidence="8">
    <location>
        <begin position="96"/>
        <end position="298"/>
    </location>
</feature>
<evidence type="ECO:0000256" key="2">
    <source>
        <dbReference type="ARBA" id="ARBA00022448"/>
    </source>
</evidence>
<dbReference type="STRING" id="1048205.AB852_16225"/>
<dbReference type="Proteomes" id="UP000186455">
    <property type="component" value="Unassembled WGS sequence"/>
</dbReference>
<keyword evidence="6 7" id="KW-0472">Membrane</keyword>
<feature type="transmembrane region" description="Helical" evidence="7">
    <location>
        <begin position="236"/>
        <end position="259"/>
    </location>
</feature>
<dbReference type="GeneID" id="96796830"/>
<dbReference type="PROSITE" id="PS50928">
    <property type="entry name" value="ABC_TM1"/>
    <property type="match status" value="1"/>
</dbReference>
<accession>A0A1Q4V8U8</accession>
<comment type="subcellular location">
    <subcellularLocation>
        <location evidence="1 7">Cell membrane</location>
        <topology evidence="1 7">Multi-pass membrane protein</topology>
    </subcellularLocation>
</comment>
<organism evidence="9 10">
    <name type="scientific">Streptomyces uncialis</name>
    <dbReference type="NCBI Taxonomy" id="1048205"/>
    <lineage>
        <taxon>Bacteria</taxon>
        <taxon>Bacillati</taxon>
        <taxon>Actinomycetota</taxon>
        <taxon>Actinomycetes</taxon>
        <taxon>Kitasatosporales</taxon>
        <taxon>Streptomycetaceae</taxon>
        <taxon>Streptomyces</taxon>
    </lineage>
</organism>
<evidence type="ECO:0000313" key="10">
    <source>
        <dbReference type="Proteomes" id="UP000186455"/>
    </source>
</evidence>
<feature type="transmembrane region" description="Helical" evidence="7">
    <location>
        <begin position="279"/>
        <end position="298"/>
    </location>
</feature>
<feature type="transmembrane region" description="Helical" evidence="7">
    <location>
        <begin position="12"/>
        <end position="30"/>
    </location>
</feature>
<dbReference type="GO" id="GO:0055085">
    <property type="term" value="P:transmembrane transport"/>
    <property type="evidence" value="ECO:0007669"/>
    <property type="project" value="InterPro"/>
</dbReference>
<evidence type="ECO:0000256" key="3">
    <source>
        <dbReference type="ARBA" id="ARBA00022475"/>
    </source>
</evidence>
<keyword evidence="10" id="KW-1185">Reference proteome</keyword>
<feature type="transmembrane region" description="Helical" evidence="7">
    <location>
        <begin position="176"/>
        <end position="195"/>
    </location>
</feature>
<protein>
    <submittedName>
        <fullName evidence="9">ABC transporter permease</fullName>
    </submittedName>
</protein>
<dbReference type="SUPFAM" id="SSF161098">
    <property type="entry name" value="MetI-like"/>
    <property type="match status" value="1"/>
</dbReference>
<comment type="similarity">
    <text evidence="7">Belongs to the binding-protein-dependent transport system permease family.</text>
</comment>
<keyword evidence="4 7" id="KW-0812">Transmembrane</keyword>
<reference evidence="9 10" key="1">
    <citation type="submission" date="2015-06" db="EMBL/GenBank/DDBJ databases">
        <title>Cloning and characterization of the uncialamcin biosynthetic gene cluster.</title>
        <authorList>
            <person name="Yan X."/>
            <person name="Huang T."/>
            <person name="Ge H."/>
            <person name="Shen B."/>
        </authorList>
    </citation>
    <scope>NUCLEOTIDE SEQUENCE [LARGE SCALE GENOMIC DNA]</scope>
    <source>
        <strain evidence="9 10">DCA2648</strain>
    </source>
</reference>
<sequence>MTRFLAGRLAGLLVTLTVSSFVVFAGLYLAPGSPESVLLGNSTPTPERRAAVREQYGLDDPFMVRYLHWLGDVLQGDLGTSFVGNQPVAARIDAVYGTTLSLVAVTAVLIAVLGLGLGLLAALRPGRTDDLVSAATATAAGVPAFVAASLGISVLAVRLGWFPAYGAGGPGLPGTLHALVLPALSLALISSALLARVTRAAVRAELGKEYVETARARGVPTRRVIRAHVLPNAAPPLITVGGLLVAALLAGTVVVENAFGLPGMGSLLIGSVNQKDFPTVQAVTLLMVTGFVLVNLLVDVAQQLLDPRLRQGGTP</sequence>
<dbReference type="AlphaFoldDB" id="A0A1Q4V8U8"/>
<dbReference type="EMBL" id="LFBV01000003">
    <property type="protein sequence ID" value="OKH94160.1"/>
    <property type="molecule type" value="Genomic_DNA"/>
</dbReference>
<dbReference type="Pfam" id="PF19300">
    <property type="entry name" value="BPD_transp_1_N"/>
    <property type="match status" value="1"/>
</dbReference>
<keyword evidence="5 7" id="KW-1133">Transmembrane helix</keyword>
<dbReference type="Gene3D" id="1.10.3720.10">
    <property type="entry name" value="MetI-like"/>
    <property type="match status" value="1"/>
</dbReference>